<dbReference type="GO" id="GO:0005509">
    <property type="term" value="F:calcium ion binding"/>
    <property type="evidence" value="ECO:0007669"/>
    <property type="project" value="InterPro"/>
</dbReference>
<keyword evidence="1 6" id="KW-0245">EGF-like domain</keyword>
<dbReference type="SMART" id="SM00179">
    <property type="entry name" value="EGF_CA"/>
    <property type="match status" value="3"/>
</dbReference>
<dbReference type="PROSITE" id="PS00010">
    <property type="entry name" value="ASX_HYDROXYL"/>
    <property type="match status" value="3"/>
</dbReference>
<sequence>MKVRCIEVFLRLLVSFLLLKNSSQVYDGCEGEADVIFIIENANSVSASAFSSVKAQLVRIVREMEISTTKTRVGVISASNNGEWDFELDDWTNVNAAVNAINSIPYRNNQGASFNNIFTLAKNALINSDNGARQGIPDVIFLITTTSMNIGGDDIAANALDARGKQITIMALVVGSNFNQDAIMRLASDPYEKNSWFNVQWNGMDSIYKSLMTRFCQEIPACAGEADITFVLDSSGSVPIWDWDKLLDFTKRVVSEMYISQNGVRVAAISFSTKVKKEFYLNQYYTKTSLTTAIDQIEYLEQLTNTAGALRALYVGNRDAIYDTNKGNRLNVRDLVIVVTDGESSDRAATEIEAKRIHERGLRTFAIGIGPEVNQDELRNLASNPDSTHYFQLKEFDTLKSIEKNLVEVTCKEAPPDCKNKQLDVIFMIDTSGSIELRDFKRVLNFVRELASRLDVDSGQARIGVLTFSDSPHVVFHLNKYDNIQEITREIVNIQYDYGGTNTHLALRYVRETMFSSQNGNRQSAANIVLLITDGASREPQLTIDEARKTRAQSIDIIALGIGKWIRKSEIQMMASYPRSRNHLLVPAYTELFAYSNGIIAIICDVVNECDPDPCKNGGTCIDSLQTFYCKCASGFTGRTCEDQCLHSVDIAFLIDASGSIQKENFPTIEDFVRDMIQGLDINGGRSRVGVLTFSTGTDIHFNLKDYSDTKRMLEALSLRFTGGTTNTAEALRVARQTMFTRLNGDRDNALNVIILLTDGKSNNRDDTWEEATATRKAGIHIITIGIGGSVEEDELYGIASHPTDENVKVLTDYASLSGQVSNILLSACNKKNECDSSPCLNGGTCKDLLSSFQCVCQPGFTGERCERKCPNKADIAFLIDSSGSITHERFGNLTKFVKQIVRQTDRSDNIKIGLIYFSDTAVMQLGLTDATQLEDIMFQANKLPFIGGKTNIAAAIRLMRSELFQERNGDRLKVPNHCILVTDSVPNLETINTIPEAVSARIEGTHIILVTVGVGLTKGRNYLTLHALASEPYPNNVFNVQKYQELSTMIPSVGDALCNKVNDCLNSPCNNNGQCIDEIGRYRCDCNEPYTGRNCERQCQRQRDIVFVVDISGSLEDVGYDSQLSFMKEVIHGLDFQFGRTRVGYVTYGSNTNIRFPLDKYTSNDRRDLLNAIDIFEVQDGTNIAKALDTVVRNVFVRDRGDRDGVPNTVILLSDGEANRETGRTLQAGAEAKSRGIEIITVGIGQYVNRDIVNRLASSTDSVFNLPERSRAETIAQQVLDKLCI</sequence>
<proteinExistence type="predicted"/>
<dbReference type="SMART" id="SM00327">
    <property type="entry name" value="VWA"/>
    <property type="match status" value="6"/>
</dbReference>
<feature type="domain" description="EGF-like" evidence="8">
    <location>
        <begin position="831"/>
        <end position="867"/>
    </location>
</feature>
<evidence type="ECO:0000259" key="9">
    <source>
        <dbReference type="PROSITE" id="PS50234"/>
    </source>
</evidence>
<feature type="domain" description="EGF-like" evidence="8">
    <location>
        <begin position="1061"/>
        <end position="1097"/>
    </location>
</feature>
<evidence type="ECO:0000313" key="11">
    <source>
        <dbReference type="Proteomes" id="UP000549394"/>
    </source>
</evidence>
<dbReference type="CDD" id="cd01450">
    <property type="entry name" value="vWFA_subfamily_ECM"/>
    <property type="match status" value="4"/>
</dbReference>
<comment type="caution">
    <text evidence="6">Lacks conserved residue(s) required for the propagation of feature annotation.</text>
</comment>
<dbReference type="PROSITE" id="PS00022">
    <property type="entry name" value="EGF_1"/>
    <property type="match status" value="3"/>
</dbReference>
<comment type="caution">
    <text evidence="10">The sequence shown here is derived from an EMBL/GenBank/DDBJ whole genome shotgun (WGS) entry which is preliminary data.</text>
</comment>
<dbReference type="PROSITE" id="PS50234">
    <property type="entry name" value="VWFA"/>
    <property type="match status" value="6"/>
</dbReference>
<evidence type="ECO:0000256" key="7">
    <source>
        <dbReference type="SAM" id="SignalP"/>
    </source>
</evidence>
<dbReference type="InterPro" id="IPR050525">
    <property type="entry name" value="ECM_Assembly_Org"/>
</dbReference>
<evidence type="ECO:0000256" key="1">
    <source>
        <dbReference type="ARBA" id="ARBA00022536"/>
    </source>
</evidence>
<dbReference type="GO" id="GO:0051240">
    <property type="term" value="P:positive regulation of multicellular organismal process"/>
    <property type="evidence" value="ECO:0007669"/>
    <property type="project" value="UniProtKB-ARBA"/>
</dbReference>
<dbReference type="PROSITE" id="PS50026">
    <property type="entry name" value="EGF_3"/>
    <property type="match status" value="3"/>
</dbReference>
<feature type="disulfide bond" evidence="6">
    <location>
        <begin position="857"/>
        <end position="866"/>
    </location>
</feature>
<evidence type="ECO:0000256" key="4">
    <source>
        <dbReference type="ARBA" id="ARBA00023157"/>
    </source>
</evidence>
<dbReference type="Proteomes" id="UP000549394">
    <property type="component" value="Unassembled WGS sequence"/>
</dbReference>
<keyword evidence="11" id="KW-1185">Reference proteome</keyword>
<dbReference type="SUPFAM" id="SSF53300">
    <property type="entry name" value="vWA-like"/>
    <property type="match status" value="6"/>
</dbReference>
<feature type="disulfide bond" evidence="6">
    <location>
        <begin position="632"/>
        <end position="641"/>
    </location>
</feature>
<dbReference type="SUPFAM" id="SSF57196">
    <property type="entry name" value="EGF/Laminin"/>
    <property type="match status" value="1"/>
</dbReference>
<dbReference type="PRINTS" id="PR00453">
    <property type="entry name" value="VWFADOMAIN"/>
</dbReference>
<evidence type="ECO:0000313" key="10">
    <source>
        <dbReference type="EMBL" id="CAD5111140.1"/>
    </source>
</evidence>
<feature type="signal peptide" evidence="7">
    <location>
        <begin position="1"/>
        <end position="24"/>
    </location>
</feature>
<feature type="domain" description="VWFA" evidence="9">
    <location>
        <begin position="1105"/>
        <end position="1284"/>
    </location>
</feature>
<dbReference type="FunFam" id="2.10.25.10:FF:000122">
    <property type="entry name" value="Protein crumbs homolog 2"/>
    <property type="match status" value="1"/>
</dbReference>
<dbReference type="PANTHER" id="PTHR24020">
    <property type="entry name" value="COLLAGEN ALPHA"/>
    <property type="match status" value="1"/>
</dbReference>
<dbReference type="Gene3D" id="2.10.25.10">
    <property type="entry name" value="Laminin"/>
    <property type="match status" value="3"/>
</dbReference>
<accession>A0A7I8V6I4</accession>
<dbReference type="FunFam" id="2.10.25.10:FF:000004">
    <property type="entry name" value="Neurogenic locus notch 1"/>
    <property type="match status" value="1"/>
</dbReference>
<feature type="domain" description="VWFA" evidence="9">
    <location>
        <begin position="424"/>
        <end position="599"/>
    </location>
</feature>
<keyword evidence="4 6" id="KW-1015">Disulfide bond</keyword>
<protein>
    <submittedName>
        <fullName evidence="10">DgyrCDS478</fullName>
    </submittedName>
</protein>
<dbReference type="CDD" id="cd00054">
    <property type="entry name" value="EGF_CA"/>
    <property type="match status" value="3"/>
</dbReference>
<keyword evidence="2 7" id="KW-0732">Signal</keyword>
<feature type="domain" description="VWFA" evidence="9">
    <location>
        <begin position="650"/>
        <end position="824"/>
    </location>
</feature>
<dbReference type="SMART" id="SM00181">
    <property type="entry name" value="EGF"/>
    <property type="match status" value="3"/>
</dbReference>
<dbReference type="Pfam" id="PF00008">
    <property type="entry name" value="EGF"/>
    <property type="match status" value="3"/>
</dbReference>
<evidence type="ECO:0000256" key="2">
    <source>
        <dbReference type="ARBA" id="ARBA00022729"/>
    </source>
</evidence>
<dbReference type="FunFam" id="2.10.25.10:FF:000327">
    <property type="entry name" value="neurogenic locus notch homolog protein 4"/>
    <property type="match status" value="1"/>
</dbReference>
<dbReference type="OrthoDB" id="6132182at2759"/>
<dbReference type="Pfam" id="PF00092">
    <property type="entry name" value="VWA"/>
    <property type="match status" value="6"/>
</dbReference>
<feature type="domain" description="VWFA" evidence="9">
    <location>
        <begin position="34"/>
        <end position="211"/>
    </location>
</feature>
<keyword evidence="3" id="KW-0677">Repeat</keyword>
<feature type="disulfide bond" evidence="6">
    <location>
        <begin position="1087"/>
        <end position="1096"/>
    </location>
</feature>
<evidence type="ECO:0000256" key="3">
    <source>
        <dbReference type="ARBA" id="ARBA00022737"/>
    </source>
</evidence>
<evidence type="ECO:0000256" key="5">
    <source>
        <dbReference type="ARBA" id="ARBA00023180"/>
    </source>
</evidence>
<keyword evidence="5" id="KW-0325">Glycoprotein</keyword>
<dbReference type="InterPro" id="IPR001881">
    <property type="entry name" value="EGF-like_Ca-bd_dom"/>
</dbReference>
<dbReference type="Gene3D" id="3.40.50.410">
    <property type="entry name" value="von Willebrand factor, type A domain"/>
    <property type="match status" value="6"/>
</dbReference>
<feature type="domain" description="EGF-like" evidence="8">
    <location>
        <begin position="606"/>
        <end position="642"/>
    </location>
</feature>
<evidence type="ECO:0000256" key="6">
    <source>
        <dbReference type="PROSITE-ProRule" id="PRU00076"/>
    </source>
</evidence>
<dbReference type="InterPro" id="IPR000152">
    <property type="entry name" value="EGF-type_Asp/Asn_hydroxyl_site"/>
</dbReference>
<feature type="domain" description="VWFA" evidence="9">
    <location>
        <begin position="227"/>
        <end position="406"/>
    </location>
</feature>
<gene>
    <name evidence="10" type="ORF">DGYR_LOCUS472</name>
</gene>
<organism evidence="10 11">
    <name type="scientific">Dimorphilus gyrociliatus</name>
    <dbReference type="NCBI Taxonomy" id="2664684"/>
    <lineage>
        <taxon>Eukaryota</taxon>
        <taxon>Metazoa</taxon>
        <taxon>Spiralia</taxon>
        <taxon>Lophotrochozoa</taxon>
        <taxon>Annelida</taxon>
        <taxon>Polychaeta</taxon>
        <taxon>Polychaeta incertae sedis</taxon>
        <taxon>Dinophilidae</taxon>
        <taxon>Dimorphilus</taxon>
    </lineage>
</organism>
<reference evidence="10 11" key="1">
    <citation type="submission" date="2020-08" db="EMBL/GenBank/DDBJ databases">
        <authorList>
            <person name="Hejnol A."/>
        </authorList>
    </citation>
    <scope>NUCLEOTIDE SEQUENCE [LARGE SCALE GENOMIC DNA]</scope>
</reference>
<dbReference type="EMBL" id="CAJFCJ010000001">
    <property type="protein sequence ID" value="CAD5111140.1"/>
    <property type="molecule type" value="Genomic_DNA"/>
</dbReference>
<dbReference type="InterPro" id="IPR036465">
    <property type="entry name" value="vWFA_dom_sf"/>
</dbReference>
<dbReference type="InterPro" id="IPR002035">
    <property type="entry name" value="VWF_A"/>
</dbReference>
<feature type="domain" description="VWFA" evidence="9">
    <location>
        <begin position="875"/>
        <end position="1054"/>
    </location>
</feature>
<feature type="chain" id="PRO_5029585273" evidence="7">
    <location>
        <begin position="25"/>
        <end position="1286"/>
    </location>
</feature>
<dbReference type="InterPro" id="IPR000742">
    <property type="entry name" value="EGF"/>
</dbReference>
<dbReference type="PANTHER" id="PTHR24020:SF84">
    <property type="entry name" value="VWFA DOMAIN-CONTAINING PROTEIN"/>
    <property type="match status" value="1"/>
</dbReference>
<evidence type="ECO:0000259" key="8">
    <source>
        <dbReference type="PROSITE" id="PS50026"/>
    </source>
</evidence>
<name>A0A7I8V6I4_9ANNE</name>
<dbReference type="GO" id="GO:0050877">
    <property type="term" value="P:nervous system process"/>
    <property type="evidence" value="ECO:0007669"/>
    <property type="project" value="UniProtKB-ARBA"/>
</dbReference>
<dbReference type="CDD" id="cd00198">
    <property type="entry name" value="vWFA"/>
    <property type="match status" value="1"/>
</dbReference>